<dbReference type="Proteomes" id="UP000271098">
    <property type="component" value="Unassembled WGS sequence"/>
</dbReference>
<gene>
    <name evidence="3" type="ORF">GPUH_LOCUS22177</name>
</gene>
<dbReference type="GO" id="GO:0003677">
    <property type="term" value="F:DNA binding"/>
    <property type="evidence" value="ECO:0007669"/>
    <property type="project" value="UniProtKB-KW"/>
</dbReference>
<dbReference type="GO" id="GO:0071013">
    <property type="term" value="C:catalytic step 2 spliceosome"/>
    <property type="evidence" value="ECO:0007669"/>
    <property type="project" value="TreeGrafter"/>
</dbReference>
<dbReference type="InterPro" id="IPR006561">
    <property type="entry name" value="DZF_dom"/>
</dbReference>
<name>A0A183EMI7_9BILA</name>
<evidence type="ECO:0000313" key="5">
    <source>
        <dbReference type="WBParaSite" id="GPUH_0002220501-mRNA-1"/>
    </source>
</evidence>
<dbReference type="GO" id="GO:0045893">
    <property type="term" value="P:positive regulation of DNA-templated transcription"/>
    <property type="evidence" value="ECO:0007669"/>
    <property type="project" value="TreeGrafter"/>
</dbReference>
<proteinExistence type="predicted"/>
<dbReference type="EMBL" id="UYRT01094440">
    <property type="protein sequence ID" value="VDN39601.1"/>
    <property type="molecule type" value="Genomic_DNA"/>
</dbReference>
<accession>A0A183EMI7</accession>
<dbReference type="PROSITE" id="PS51703">
    <property type="entry name" value="DZF"/>
    <property type="match status" value="1"/>
</dbReference>
<dbReference type="OrthoDB" id="5775647at2759"/>
<feature type="domain" description="DZF" evidence="2">
    <location>
        <begin position="1"/>
        <end position="158"/>
    </location>
</feature>
<dbReference type="Gene3D" id="1.10.1410.40">
    <property type="match status" value="1"/>
</dbReference>
<dbReference type="PANTHER" id="PTHR46447:SF1">
    <property type="entry name" value="INTERLEUKIN ENHANCER-BINDING FACTOR 2"/>
    <property type="match status" value="1"/>
</dbReference>
<dbReference type="PANTHER" id="PTHR46447">
    <property type="entry name" value="INTERLEUKIN ENHANCER-BINDING FACTOR"/>
    <property type="match status" value="1"/>
</dbReference>
<dbReference type="AlphaFoldDB" id="A0A183EMI7"/>
<organism evidence="5">
    <name type="scientific">Gongylonema pulchrum</name>
    <dbReference type="NCBI Taxonomy" id="637853"/>
    <lineage>
        <taxon>Eukaryota</taxon>
        <taxon>Metazoa</taxon>
        <taxon>Ecdysozoa</taxon>
        <taxon>Nematoda</taxon>
        <taxon>Chromadorea</taxon>
        <taxon>Rhabditida</taxon>
        <taxon>Spirurina</taxon>
        <taxon>Spiruromorpha</taxon>
        <taxon>Spiruroidea</taxon>
        <taxon>Gongylonematidae</taxon>
        <taxon>Gongylonema</taxon>
    </lineage>
</organism>
<dbReference type="InterPro" id="IPR052134">
    <property type="entry name" value="ILF2"/>
</dbReference>
<keyword evidence="4" id="KW-1185">Reference proteome</keyword>
<evidence type="ECO:0000313" key="4">
    <source>
        <dbReference type="Proteomes" id="UP000271098"/>
    </source>
</evidence>
<reference evidence="3 4" key="2">
    <citation type="submission" date="2018-11" db="EMBL/GenBank/DDBJ databases">
        <authorList>
            <consortium name="Pathogen Informatics"/>
        </authorList>
    </citation>
    <scope>NUCLEOTIDE SEQUENCE [LARGE SCALE GENOMIC DNA]</scope>
</reference>
<evidence type="ECO:0000256" key="1">
    <source>
        <dbReference type="ARBA" id="ARBA00023125"/>
    </source>
</evidence>
<evidence type="ECO:0000313" key="3">
    <source>
        <dbReference type="EMBL" id="VDN39601.1"/>
    </source>
</evidence>
<evidence type="ECO:0000259" key="2">
    <source>
        <dbReference type="PROSITE" id="PS51703"/>
    </source>
</evidence>
<reference evidence="5" key="1">
    <citation type="submission" date="2016-06" db="UniProtKB">
        <authorList>
            <consortium name="WormBaseParasite"/>
        </authorList>
    </citation>
    <scope>IDENTIFICATION</scope>
</reference>
<sequence length="158" mass="18016">MRVSVRESIMISHMAALRHARWFEENASNPTIKSHYAVVNTASQQPLTAAEAFRRFFQLLAAGLLLPTSPALIDPCEQARRIHQSLTYEQMVIHVFFGLEEIRIYTLASSCLKFASCNTKTAFRHHRNAFIHRAQFPVAFGSWCYLLCFLPCSARALQ</sequence>
<dbReference type="Pfam" id="PF20965">
    <property type="entry name" value="DZF_C"/>
    <property type="match status" value="1"/>
</dbReference>
<dbReference type="InterPro" id="IPR049402">
    <property type="entry name" value="DZF_dom_C"/>
</dbReference>
<keyword evidence="1" id="KW-0238">DNA-binding</keyword>
<protein>
    <submittedName>
        <fullName evidence="5">DZF domain-containing protein</fullName>
    </submittedName>
</protein>
<dbReference type="GO" id="GO:0003725">
    <property type="term" value="F:double-stranded RNA binding"/>
    <property type="evidence" value="ECO:0007669"/>
    <property type="project" value="TreeGrafter"/>
</dbReference>
<dbReference type="WBParaSite" id="GPUH_0002220501-mRNA-1">
    <property type="protein sequence ID" value="GPUH_0002220501-mRNA-1"/>
    <property type="gene ID" value="GPUH_0002220501"/>
</dbReference>